<evidence type="ECO:0000256" key="1">
    <source>
        <dbReference type="SAM" id="SignalP"/>
    </source>
</evidence>
<organism evidence="2 3">
    <name type="scientific">Flammeovirga aprica JL-4</name>
    <dbReference type="NCBI Taxonomy" id="694437"/>
    <lineage>
        <taxon>Bacteria</taxon>
        <taxon>Pseudomonadati</taxon>
        <taxon>Bacteroidota</taxon>
        <taxon>Cytophagia</taxon>
        <taxon>Cytophagales</taxon>
        <taxon>Flammeovirgaceae</taxon>
        <taxon>Flammeovirga</taxon>
    </lineage>
</organism>
<sequence>MNKLIFLYSLILLSFLQSTSYGTPQFPDYLIYQEDTFAIHCNPLESYFEGKERPEFEFLSTACWRGYIAFWEIIDDKLYLIKLENELGDQLDLSFFPDWSYNDIIHADWVSYSILAPYGKKLNYDYNSYSTVCEYEKEFFFKEGVVLEVKDYDNSKSKRSKYTTQLKLLYQFFDENIDYNNINLAVFDSVSKIKIYVRVTDVSEEGKVKEVEILRGADSLINLEAIRVLKSIPEWDVIYQRGKAIPPNYVYPILFKKQ</sequence>
<evidence type="ECO:0000313" key="2">
    <source>
        <dbReference type="EMBL" id="NME70738.1"/>
    </source>
</evidence>
<feature type="signal peptide" evidence="1">
    <location>
        <begin position="1"/>
        <end position="22"/>
    </location>
</feature>
<reference evidence="2 3" key="1">
    <citation type="submission" date="2020-04" db="EMBL/GenBank/DDBJ databases">
        <title>Flammeovirga sp. SR4, a novel species isolated from seawater.</title>
        <authorList>
            <person name="Wang X."/>
        </authorList>
    </citation>
    <scope>NUCLEOTIDE SEQUENCE [LARGE SCALE GENOMIC DNA]</scope>
    <source>
        <strain evidence="2 3">ATCC 23126</strain>
    </source>
</reference>
<dbReference type="EMBL" id="JABANE010000072">
    <property type="protein sequence ID" value="NME70738.1"/>
    <property type="molecule type" value="Genomic_DNA"/>
</dbReference>
<evidence type="ECO:0008006" key="4">
    <source>
        <dbReference type="Google" id="ProtNLM"/>
    </source>
</evidence>
<dbReference type="Proteomes" id="UP000576082">
    <property type="component" value="Unassembled WGS sequence"/>
</dbReference>
<proteinExistence type="predicted"/>
<name>A0A7X9XBJ4_9BACT</name>
<keyword evidence="3" id="KW-1185">Reference proteome</keyword>
<gene>
    <name evidence="2" type="ORF">HHU12_22385</name>
</gene>
<accession>A0A7X9XBJ4</accession>
<feature type="chain" id="PRO_5030999262" description="TonB C-terminal domain-containing protein" evidence="1">
    <location>
        <begin position="23"/>
        <end position="258"/>
    </location>
</feature>
<dbReference type="Gene3D" id="3.30.1150.10">
    <property type="match status" value="1"/>
</dbReference>
<protein>
    <recommendedName>
        <fullName evidence="4">TonB C-terminal domain-containing protein</fullName>
    </recommendedName>
</protein>
<dbReference type="RefSeq" id="WP_169658967.1">
    <property type="nucleotide sequence ID" value="NZ_JABANE010000072.1"/>
</dbReference>
<comment type="caution">
    <text evidence="2">The sequence shown here is derived from an EMBL/GenBank/DDBJ whole genome shotgun (WGS) entry which is preliminary data.</text>
</comment>
<keyword evidence="1" id="KW-0732">Signal</keyword>
<dbReference type="AlphaFoldDB" id="A0A7X9XBJ4"/>
<evidence type="ECO:0000313" key="3">
    <source>
        <dbReference type="Proteomes" id="UP000576082"/>
    </source>
</evidence>